<dbReference type="PROSITE" id="PS00010">
    <property type="entry name" value="ASX_HYDROXYL"/>
    <property type="match status" value="4"/>
</dbReference>
<proteinExistence type="predicted"/>
<accession>A0A6P4Y2R8</accession>
<feature type="disulfide bond" evidence="6">
    <location>
        <begin position="215"/>
        <end position="224"/>
    </location>
</feature>
<dbReference type="AlphaFoldDB" id="A0A6P4Y2R8"/>
<keyword evidence="5" id="KW-0325">Glycoprotein</keyword>
<dbReference type="SMART" id="SM00179">
    <property type="entry name" value="EGF_CA"/>
    <property type="match status" value="4"/>
</dbReference>
<evidence type="ECO:0000256" key="3">
    <source>
        <dbReference type="ARBA" id="ARBA00022737"/>
    </source>
</evidence>
<dbReference type="OrthoDB" id="10040561at2759"/>
<dbReference type="SMART" id="SM00034">
    <property type="entry name" value="CLECT"/>
    <property type="match status" value="1"/>
</dbReference>
<feature type="domain" description="EGF-like" evidence="8">
    <location>
        <begin position="190"/>
        <end position="225"/>
    </location>
</feature>
<dbReference type="PANTHER" id="PTHR12916:SF9">
    <property type="entry name" value="NEUROGENIC LOCUS NOTCH HOMOLOG PROTEIN 1-RELATED"/>
    <property type="match status" value="1"/>
</dbReference>
<dbReference type="CDD" id="cd00037">
    <property type="entry name" value="CLECT"/>
    <property type="match status" value="1"/>
</dbReference>
<evidence type="ECO:0000256" key="1">
    <source>
        <dbReference type="ARBA" id="ARBA00022536"/>
    </source>
</evidence>
<dbReference type="SMART" id="SM00181">
    <property type="entry name" value="EGF"/>
    <property type="match status" value="5"/>
</dbReference>
<keyword evidence="10" id="KW-1185">Reference proteome</keyword>
<feature type="domain" description="EGF-like" evidence="8">
    <location>
        <begin position="383"/>
        <end position="421"/>
    </location>
</feature>
<feature type="domain" description="C-type lectin" evidence="9">
    <location>
        <begin position="267"/>
        <end position="381"/>
    </location>
</feature>
<feature type="disulfide bond" evidence="6">
    <location>
        <begin position="194"/>
        <end position="204"/>
    </location>
</feature>
<evidence type="ECO:0000256" key="7">
    <source>
        <dbReference type="SAM" id="SignalP"/>
    </source>
</evidence>
<evidence type="ECO:0000313" key="11">
    <source>
        <dbReference type="RefSeq" id="XP_019616714.1"/>
    </source>
</evidence>
<dbReference type="FunFam" id="2.10.25.10:FF:000472">
    <property type="entry name" value="Uncharacterized protein, isoform A"/>
    <property type="match status" value="1"/>
</dbReference>
<dbReference type="FunFam" id="3.10.100.10:FF:000107">
    <property type="entry name" value="Uncharacterized protein"/>
    <property type="match status" value="1"/>
</dbReference>
<dbReference type="Proteomes" id="UP000515135">
    <property type="component" value="Unplaced"/>
</dbReference>
<dbReference type="InterPro" id="IPR018097">
    <property type="entry name" value="EGF_Ca-bd_CS"/>
</dbReference>
<dbReference type="PROSITE" id="PS50026">
    <property type="entry name" value="EGF_3"/>
    <property type="match status" value="5"/>
</dbReference>
<dbReference type="GeneID" id="109464219"/>
<feature type="disulfide bond" evidence="6">
    <location>
        <begin position="449"/>
        <end position="458"/>
    </location>
</feature>
<keyword evidence="2 7" id="KW-0732">Signal</keyword>
<dbReference type="InterPro" id="IPR013032">
    <property type="entry name" value="EGF-like_CS"/>
</dbReference>
<feature type="disulfide bond" evidence="6">
    <location>
        <begin position="392"/>
        <end position="409"/>
    </location>
</feature>
<evidence type="ECO:0000259" key="9">
    <source>
        <dbReference type="PROSITE" id="PS50041"/>
    </source>
</evidence>
<dbReference type="InterPro" id="IPR016187">
    <property type="entry name" value="CTDL_fold"/>
</dbReference>
<organism evidence="10 11">
    <name type="scientific">Branchiostoma belcheri</name>
    <name type="common">Amphioxus</name>
    <dbReference type="NCBI Taxonomy" id="7741"/>
    <lineage>
        <taxon>Eukaryota</taxon>
        <taxon>Metazoa</taxon>
        <taxon>Chordata</taxon>
        <taxon>Cephalochordata</taxon>
        <taxon>Leptocardii</taxon>
        <taxon>Amphioxiformes</taxon>
        <taxon>Branchiostomatidae</taxon>
        <taxon>Branchiostoma</taxon>
    </lineage>
</organism>
<dbReference type="InterPro" id="IPR001304">
    <property type="entry name" value="C-type_lectin-like"/>
</dbReference>
<dbReference type="Gene3D" id="2.10.25.10">
    <property type="entry name" value="Laminin"/>
    <property type="match status" value="5"/>
</dbReference>
<comment type="caution">
    <text evidence="6">Lacks conserved residue(s) required for the propagation of feature annotation.</text>
</comment>
<dbReference type="RefSeq" id="XP_019616714.1">
    <property type="nucleotide sequence ID" value="XM_019761155.1"/>
</dbReference>
<feature type="domain" description="EGF-like" evidence="8">
    <location>
        <begin position="423"/>
        <end position="459"/>
    </location>
</feature>
<dbReference type="FunFam" id="2.10.25.10:FF:000857">
    <property type="entry name" value="Uncharacterized protein"/>
    <property type="match status" value="2"/>
</dbReference>
<dbReference type="InterPro" id="IPR000152">
    <property type="entry name" value="EGF-type_Asp/Asn_hydroxyl_site"/>
</dbReference>
<evidence type="ECO:0000256" key="2">
    <source>
        <dbReference type="ARBA" id="ARBA00022729"/>
    </source>
</evidence>
<gene>
    <name evidence="11" type="primary">LOC109464219</name>
</gene>
<evidence type="ECO:0000256" key="4">
    <source>
        <dbReference type="ARBA" id="ARBA00023157"/>
    </source>
</evidence>
<dbReference type="GO" id="GO:0005112">
    <property type="term" value="F:Notch binding"/>
    <property type="evidence" value="ECO:0007669"/>
    <property type="project" value="TreeGrafter"/>
</dbReference>
<dbReference type="KEGG" id="bbel:109464219"/>
<keyword evidence="3" id="KW-0677">Repeat</keyword>
<dbReference type="FunFam" id="2.10.25.10:FF:000334">
    <property type="entry name" value="protein delta homolog 2 isoform X1"/>
    <property type="match status" value="1"/>
</dbReference>
<dbReference type="SUPFAM" id="SSF57184">
    <property type="entry name" value="Growth factor receptor domain"/>
    <property type="match status" value="1"/>
</dbReference>
<dbReference type="InterPro" id="IPR001881">
    <property type="entry name" value="EGF-like_Ca-bd_dom"/>
</dbReference>
<dbReference type="SUPFAM" id="SSF57196">
    <property type="entry name" value="EGF/Laminin"/>
    <property type="match status" value="2"/>
</dbReference>
<dbReference type="InterPro" id="IPR000742">
    <property type="entry name" value="EGF"/>
</dbReference>
<feature type="signal peptide" evidence="7">
    <location>
        <begin position="1"/>
        <end position="20"/>
    </location>
</feature>
<protein>
    <submittedName>
        <fullName evidence="11">Neurogenic locus notch homolog protein 1-like</fullName>
    </submittedName>
</protein>
<dbReference type="CDD" id="cd00054">
    <property type="entry name" value="EGF_CA"/>
    <property type="match status" value="4"/>
</dbReference>
<feature type="disulfide bond" evidence="6">
    <location>
        <begin position="158"/>
        <end position="168"/>
    </location>
</feature>
<dbReference type="PROSITE" id="PS01186">
    <property type="entry name" value="EGF_2"/>
    <property type="match status" value="4"/>
</dbReference>
<sequence>MSGFLLLIAAVVAWTASAQGEQVYLATHDTWAFYKVRAFGTMTGTNAKTTCTSVGMRYPCYQSGSGPCTTHWTSDCITFDGAGIDVNCRTQWILSGKLCGDTDPRYCQPLDDTFVYRPNWVNGDAWGVDYDTHSYGTDSANGAHYNNKYALCADVDDCASSPCANGTCTDGVASYTCSCENGWTGNNCDQIDDCASSPCAHGTCTDGDASYTCSCENGWTGNNCDQDIDECASNPCWLGGTCLDHVNGYRCVCPKDATGKNCETAFFAGDCYQFSTSAVTHRDATQACSASSGRMVDLRDPQQQQFLANIIANTTGVSNWLAMKTAPLPVFYSDGSPVLAPLQWSVDEVSSPLDLCVFMDSSDNYKANKAFCTEQHNYVCMSALKPCEPNVCQNGGNCTSCFGESIIFCNCLNGFEGLLCETDTDECASNPCQQGGTCQDQVNSYSCRCPTGYDGDNCQNEIDWCSMVTCPFDWTCQNLVTHFSCLAPTVRKLQPYKCSSASCPADMYCKEEGDASFSCWAK</sequence>
<dbReference type="Pfam" id="PF00008">
    <property type="entry name" value="EGF"/>
    <property type="match status" value="3"/>
</dbReference>
<keyword evidence="4 6" id="KW-1015">Disulfide bond</keyword>
<dbReference type="SUPFAM" id="SSF56436">
    <property type="entry name" value="C-type lectin-like"/>
    <property type="match status" value="1"/>
</dbReference>
<dbReference type="GO" id="GO:0005509">
    <property type="term" value="F:calcium ion binding"/>
    <property type="evidence" value="ECO:0007669"/>
    <property type="project" value="InterPro"/>
</dbReference>
<dbReference type="PROSITE" id="PS50041">
    <property type="entry name" value="C_TYPE_LECTIN_2"/>
    <property type="match status" value="1"/>
</dbReference>
<evidence type="ECO:0000313" key="10">
    <source>
        <dbReference type="Proteomes" id="UP000515135"/>
    </source>
</evidence>
<feature type="domain" description="EGF-like" evidence="8">
    <location>
        <begin position="154"/>
        <end position="189"/>
    </location>
</feature>
<evidence type="ECO:0000259" key="8">
    <source>
        <dbReference type="PROSITE" id="PS50026"/>
    </source>
</evidence>
<dbReference type="PROSITE" id="PS01187">
    <property type="entry name" value="EGF_CA"/>
    <property type="match status" value="2"/>
</dbReference>
<feature type="chain" id="PRO_5027654652" evidence="7">
    <location>
        <begin position="21"/>
        <end position="522"/>
    </location>
</feature>
<reference evidence="11" key="1">
    <citation type="submission" date="2025-08" db="UniProtKB">
        <authorList>
            <consortium name="RefSeq"/>
        </authorList>
    </citation>
    <scope>IDENTIFICATION</scope>
    <source>
        <tissue evidence="11">Gonad</tissue>
    </source>
</reference>
<dbReference type="GO" id="GO:0007219">
    <property type="term" value="P:Notch signaling pathway"/>
    <property type="evidence" value="ECO:0007669"/>
    <property type="project" value="TreeGrafter"/>
</dbReference>
<feature type="disulfide bond" evidence="6">
    <location>
        <begin position="253"/>
        <end position="262"/>
    </location>
</feature>
<feature type="disulfide bond" evidence="6">
    <location>
        <begin position="179"/>
        <end position="188"/>
    </location>
</feature>
<dbReference type="PRINTS" id="PR00010">
    <property type="entry name" value="EGFBLOOD"/>
</dbReference>
<name>A0A6P4Y2R8_BRABE</name>
<keyword evidence="1 6" id="KW-0245">EGF-like domain</keyword>
<dbReference type="InterPro" id="IPR009030">
    <property type="entry name" value="Growth_fac_rcpt_cys_sf"/>
</dbReference>
<feature type="disulfide bond" evidence="6">
    <location>
        <begin position="411"/>
        <end position="420"/>
    </location>
</feature>
<dbReference type="PANTHER" id="PTHR12916">
    <property type="entry name" value="CYTOCHROME C OXIDASE POLYPEPTIDE VIC-2"/>
    <property type="match status" value="1"/>
</dbReference>
<evidence type="ECO:0000256" key="5">
    <source>
        <dbReference type="ARBA" id="ARBA00023180"/>
    </source>
</evidence>
<evidence type="ECO:0000256" key="6">
    <source>
        <dbReference type="PROSITE-ProRule" id="PRU00076"/>
    </source>
</evidence>
<dbReference type="InterPro" id="IPR016186">
    <property type="entry name" value="C-type_lectin-like/link_sf"/>
</dbReference>
<dbReference type="Gene3D" id="3.10.100.10">
    <property type="entry name" value="Mannose-Binding Protein A, subunit A"/>
    <property type="match status" value="1"/>
</dbReference>
<dbReference type="PROSITE" id="PS00022">
    <property type="entry name" value="EGF_1"/>
    <property type="match status" value="5"/>
</dbReference>
<feature type="domain" description="EGF-like" evidence="8">
    <location>
        <begin position="227"/>
        <end position="263"/>
    </location>
</feature>
<dbReference type="Pfam" id="PF12661">
    <property type="entry name" value="hEGF"/>
    <property type="match status" value="1"/>
</dbReference>